<proteinExistence type="predicted"/>
<dbReference type="InterPro" id="IPR003325">
    <property type="entry name" value="TerD"/>
</dbReference>
<dbReference type="InterPro" id="IPR017115">
    <property type="entry name" value="Tellurite_resistance_TerA"/>
</dbReference>
<evidence type="ECO:0000313" key="4">
    <source>
        <dbReference type="EMBL" id="MBK1619531.1"/>
    </source>
</evidence>
<accession>A0A9X1B579</accession>
<name>A0A9X1B579_9GAMM</name>
<sequence>MDLTRGQRAKITDLIANGERFGLGVAIQAPGLSIDFACFGLDAAGKLADERYMTFFNQPTSPCGGVRLSTPISTAASGPSAALAGGPSGHPGDQIRFDIDLGKLPPSIERLTITAAIEGAGAMSNIGQGHVRFLDGDGDGTTESGRFAFSGADFAAERALMLLEVYRKGGVWRTCAIGQGFNGGLAALVEHFGGTVAEPTPAAAPPQPPPPGQPQPLTSQGTRSRATTSQASPPPASQSPPSQPKSPPVNLSKITLEKKGNRISLEKQGHAEHGEILINLSWRPAAAGTVKRGLFGGKRTNQIDLDLGCLIELRTGDKGAIQALGNNFGDLLKPPYIALDADDRSGTSSEGENLRINGQHWDAIRRVLIYAFIYEGAPNWAEANAKISLKTPGQPEIEVQLDSQSNHQPMCAIALLENDAGAVRITKLVDYYRGHREVDQAHHWGLRWTSGSKD</sequence>
<evidence type="ECO:0000313" key="5">
    <source>
        <dbReference type="Proteomes" id="UP001138768"/>
    </source>
</evidence>
<dbReference type="PIRSF" id="PIRSF037118">
    <property type="entry name" value="Tellurite_resistance_TerA"/>
    <property type="match status" value="1"/>
</dbReference>
<dbReference type="Gene3D" id="2.60.60.30">
    <property type="entry name" value="sav2460 like domains"/>
    <property type="match status" value="2"/>
</dbReference>
<dbReference type="RefSeq" id="WP_200245007.1">
    <property type="nucleotide sequence ID" value="NZ_NRRY01000022.1"/>
</dbReference>
<dbReference type="Proteomes" id="UP001138768">
    <property type="component" value="Unassembled WGS sequence"/>
</dbReference>
<organism evidence="4 5">
    <name type="scientific">Lamprobacter modestohalophilus</name>
    <dbReference type="NCBI Taxonomy" id="1064514"/>
    <lineage>
        <taxon>Bacteria</taxon>
        <taxon>Pseudomonadati</taxon>
        <taxon>Pseudomonadota</taxon>
        <taxon>Gammaproteobacteria</taxon>
        <taxon>Chromatiales</taxon>
        <taxon>Chromatiaceae</taxon>
        <taxon>Lamprobacter</taxon>
    </lineage>
</organism>
<dbReference type="EMBL" id="NRRY01000022">
    <property type="protein sequence ID" value="MBK1619531.1"/>
    <property type="molecule type" value="Genomic_DNA"/>
</dbReference>
<dbReference type="PANTHER" id="PTHR32097">
    <property type="entry name" value="CAMP-BINDING PROTEIN 1-RELATED"/>
    <property type="match status" value="1"/>
</dbReference>
<evidence type="ECO:0000256" key="2">
    <source>
        <dbReference type="SAM" id="MobiDB-lite"/>
    </source>
</evidence>
<dbReference type="Pfam" id="PF02342">
    <property type="entry name" value="TerD"/>
    <property type="match status" value="1"/>
</dbReference>
<keyword evidence="5" id="KW-1185">Reference proteome</keyword>
<feature type="region of interest" description="Disordered" evidence="2">
    <location>
        <begin position="196"/>
        <end position="263"/>
    </location>
</feature>
<gene>
    <name evidence="4" type="ORF">CKO42_14010</name>
</gene>
<dbReference type="AlphaFoldDB" id="A0A9X1B579"/>
<evidence type="ECO:0000259" key="3">
    <source>
        <dbReference type="Pfam" id="PF02342"/>
    </source>
</evidence>
<dbReference type="GO" id="GO:0046690">
    <property type="term" value="P:response to tellurium ion"/>
    <property type="evidence" value="ECO:0007669"/>
    <property type="project" value="UniProtKB-KW"/>
</dbReference>
<feature type="compositionally biased region" description="Pro residues" evidence="2">
    <location>
        <begin position="202"/>
        <end position="214"/>
    </location>
</feature>
<evidence type="ECO:0000256" key="1">
    <source>
        <dbReference type="ARBA" id="ARBA00022686"/>
    </source>
</evidence>
<feature type="compositionally biased region" description="Pro residues" evidence="2">
    <location>
        <begin position="232"/>
        <end position="247"/>
    </location>
</feature>
<comment type="caution">
    <text evidence="4">The sequence shown here is derived from an EMBL/GenBank/DDBJ whole genome shotgun (WGS) entry which is preliminary data.</text>
</comment>
<dbReference type="PANTHER" id="PTHR32097:SF3">
    <property type="entry name" value="TELLURITE RESISTANCE PROTEIN"/>
    <property type="match status" value="1"/>
</dbReference>
<protein>
    <submittedName>
        <fullName evidence="4">Tellurium resistance protein</fullName>
    </submittedName>
</protein>
<reference evidence="4 5" key="1">
    <citation type="journal article" date="2020" name="Microorganisms">
        <title>Osmotic Adaptation and Compatible Solute Biosynthesis of Phototrophic Bacteria as Revealed from Genome Analyses.</title>
        <authorList>
            <person name="Imhoff J.F."/>
            <person name="Rahn T."/>
            <person name="Kunzel S."/>
            <person name="Keller A."/>
            <person name="Neulinger S.C."/>
        </authorList>
    </citation>
    <scope>NUCLEOTIDE SEQUENCE [LARGE SCALE GENOMIC DNA]</scope>
    <source>
        <strain evidence="4 5">DSM 25653</strain>
    </source>
</reference>
<feature type="domain" description="TerD" evidence="3">
    <location>
        <begin position="2"/>
        <end position="192"/>
    </location>
</feature>
<keyword evidence="1" id="KW-0778">Tellurium resistance</keyword>
<dbReference type="InterPro" id="IPR051324">
    <property type="entry name" value="Stress/Tellurium_Resist"/>
</dbReference>
<dbReference type="CDD" id="cd06974">
    <property type="entry name" value="TerD_like"/>
    <property type="match status" value="2"/>
</dbReference>